<comment type="caution">
    <text evidence="1">The sequence shown here is derived from an EMBL/GenBank/DDBJ whole genome shotgun (WGS) entry which is preliminary data.</text>
</comment>
<dbReference type="Proteomes" id="UP000712713">
    <property type="component" value="Unassembled WGS sequence"/>
</dbReference>
<gene>
    <name evidence="1" type="ORF">K8V15_09700</name>
</gene>
<sequence>MTTAPALQLVHPSQRITPSPVAPAPAAGLIRAVVEAMMGRRALHQLRPHLTPQAFEALATHRDSGAFRRIRIGSLTSQMPADDAVEASVRIGIDGRWITCVLRLDAVQRAWRCTEFMVLTPRSLAAA</sequence>
<dbReference type="InterPro" id="IPR045596">
    <property type="entry name" value="DUF6459"/>
</dbReference>
<protein>
    <submittedName>
        <fullName evidence="1">Rv3235 family protein</fullName>
    </submittedName>
</protein>
<dbReference type="EMBL" id="DYZF01000247">
    <property type="protein sequence ID" value="HJE52226.1"/>
    <property type="molecule type" value="Genomic_DNA"/>
</dbReference>
<dbReference type="AlphaFoldDB" id="A0A921ER43"/>
<organism evidence="1 2">
    <name type="scientific">Tessaracoccus flavescens</name>
    <dbReference type="NCBI Taxonomy" id="399497"/>
    <lineage>
        <taxon>Bacteria</taxon>
        <taxon>Bacillati</taxon>
        <taxon>Actinomycetota</taxon>
        <taxon>Actinomycetes</taxon>
        <taxon>Propionibacteriales</taxon>
        <taxon>Propionibacteriaceae</taxon>
        <taxon>Tessaracoccus</taxon>
    </lineage>
</organism>
<reference evidence="1" key="1">
    <citation type="journal article" date="2021" name="PeerJ">
        <title>Extensive microbial diversity within the chicken gut microbiome revealed by metagenomics and culture.</title>
        <authorList>
            <person name="Gilroy R."/>
            <person name="Ravi A."/>
            <person name="Getino M."/>
            <person name="Pursley I."/>
            <person name="Horton D.L."/>
            <person name="Alikhan N.F."/>
            <person name="Baker D."/>
            <person name="Gharbi K."/>
            <person name="Hall N."/>
            <person name="Watson M."/>
            <person name="Adriaenssens E.M."/>
            <person name="Foster-Nyarko E."/>
            <person name="Jarju S."/>
            <person name="Secka A."/>
            <person name="Antonio M."/>
            <person name="Oren A."/>
            <person name="Chaudhuri R.R."/>
            <person name="La Ragione R."/>
            <person name="Hildebrand F."/>
            <person name="Pallen M.J."/>
        </authorList>
    </citation>
    <scope>NUCLEOTIDE SEQUENCE</scope>
    <source>
        <strain evidence="1">ChiGjej3B3-7470</strain>
    </source>
</reference>
<evidence type="ECO:0000313" key="1">
    <source>
        <dbReference type="EMBL" id="HJE52226.1"/>
    </source>
</evidence>
<proteinExistence type="predicted"/>
<reference evidence="1" key="2">
    <citation type="submission" date="2021-09" db="EMBL/GenBank/DDBJ databases">
        <authorList>
            <person name="Gilroy R."/>
        </authorList>
    </citation>
    <scope>NUCLEOTIDE SEQUENCE</scope>
    <source>
        <strain evidence="1">ChiGjej3B3-7470</strain>
    </source>
</reference>
<accession>A0A921ER43</accession>
<dbReference type="Pfam" id="PF20060">
    <property type="entry name" value="DUF6459"/>
    <property type="match status" value="1"/>
</dbReference>
<name>A0A921ER43_9ACTN</name>
<evidence type="ECO:0000313" key="2">
    <source>
        <dbReference type="Proteomes" id="UP000712713"/>
    </source>
</evidence>